<comment type="caution">
    <text evidence="2">The sequence shown here is derived from an EMBL/GenBank/DDBJ whole genome shotgun (WGS) entry which is preliminary data.</text>
</comment>
<organism evidence="2 3">
    <name type="scientific">Portunus trituberculatus</name>
    <name type="common">Swimming crab</name>
    <name type="synonym">Neptunus trituberculatus</name>
    <dbReference type="NCBI Taxonomy" id="210409"/>
    <lineage>
        <taxon>Eukaryota</taxon>
        <taxon>Metazoa</taxon>
        <taxon>Ecdysozoa</taxon>
        <taxon>Arthropoda</taxon>
        <taxon>Crustacea</taxon>
        <taxon>Multicrustacea</taxon>
        <taxon>Malacostraca</taxon>
        <taxon>Eumalacostraca</taxon>
        <taxon>Eucarida</taxon>
        <taxon>Decapoda</taxon>
        <taxon>Pleocyemata</taxon>
        <taxon>Brachyura</taxon>
        <taxon>Eubrachyura</taxon>
        <taxon>Portunoidea</taxon>
        <taxon>Portunidae</taxon>
        <taxon>Portuninae</taxon>
        <taxon>Portunus</taxon>
    </lineage>
</organism>
<dbReference type="Proteomes" id="UP000324222">
    <property type="component" value="Unassembled WGS sequence"/>
</dbReference>
<reference evidence="2 3" key="1">
    <citation type="submission" date="2019-05" db="EMBL/GenBank/DDBJ databases">
        <title>Another draft genome of Portunus trituberculatus and its Hox gene families provides insights of decapod evolution.</title>
        <authorList>
            <person name="Jeong J.-H."/>
            <person name="Song I."/>
            <person name="Kim S."/>
            <person name="Choi T."/>
            <person name="Kim D."/>
            <person name="Ryu S."/>
            <person name="Kim W."/>
        </authorList>
    </citation>
    <scope>NUCLEOTIDE SEQUENCE [LARGE SCALE GENOMIC DNA]</scope>
    <source>
        <tissue evidence="2">Muscle</tissue>
    </source>
</reference>
<dbReference type="OrthoDB" id="5963614at2759"/>
<dbReference type="EMBL" id="VSRR010000169">
    <property type="protein sequence ID" value="MPC11556.1"/>
    <property type="molecule type" value="Genomic_DNA"/>
</dbReference>
<protein>
    <submittedName>
        <fullName evidence="2">Uncharacterized protein</fullName>
    </submittedName>
</protein>
<feature type="region of interest" description="Disordered" evidence="1">
    <location>
        <begin position="94"/>
        <end position="185"/>
    </location>
</feature>
<dbReference type="AlphaFoldDB" id="A0A5B7CTG0"/>
<evidence type="ECO:0000313" key="2">
    <source>
        <dbReference type="EMBL" id="MPC11556.1"/>
    </source>
</evidence>
<proteinExistence type="predicted"/>
<gene>
    <name evidence="2" type="ORF">E2C01_004226</name>
</gene>
<accession>A0A5B7CTG0</accession>
<name>A0A5B7CTG0_PORTR</name>
<keyword evidence="3" id="KW-1185">Reference proteome</keyword>
<evidence type="ECO:0000313" key="3">
    <source>
        <dbReference type="Proteomes" id="UP000324222"/>
    </source>
</evidence>
<sequence>MEKSDHVFFRYHRHHYYHPWEDCPLCYSPYMPRYPRLSRCGLCHLGDRWWCSMCSSYCGCSCTYHLRCRPSSFCHSIQPYVKSYLRRLRELDTATAEPLNPRPKSAKPLKNDAAKGQDTTSEDSELFDTSQVEDIQEGMDSKTPMTKRENWLKGKKQARGGSVEANGANGTGSQDKDGKNNANSS</sequence>
<evidence type="ECO:0000256" key="1">
    <source>
        <dbReference type="SAM" id="MobiDB-lite"/>
    </source>
</evidence>